<feature type="domain" description="Integrase catalytic" evidence="15">
    <location>
        <begin position="2207"/>
        <end position="2384"/>
    </location>
</feature>
<dbReference type="Pfam" id="PF07727">
    <property type="entry name" value="RVT_2"/>
    <property type="match status" value="1"/>
</dbReference>
<evidence type="ECO:0000313" key="19">
    <source>
        <dbReference type="Proteomes" id="UP001152797"/>
    </source>
</evidence>
<feature type="compositionally biased region" description="Polar residues" evidence="13">
    <location>
        <begin position="3881"/>
        <end position="3896"/>
    </location>
</feature>
<dbReference type="InterPro" id="IPR011992">
    <property type="entry name" value="EF-hand-dom_pair"/>
</dbReference>
<evidence type="ECO:0000256" key="3">
    <source>
        <dbReference type="ARBA" id="ARBA00022722"/>
    </source>
</evidence>
<dbReference type="Gene3D" id="1.10.238.10">
    <property type="entry name" value="EF-hand"/>
    <property type="match status" value="1"/>
</dbReference>
<dbReference type="PROSITE" id="PS50222">
    <property type="entry name" value="EF_HAND_2"/>
    <property type="match status" value="2"/>
</dbReference>
<dbReference type="GO" id="GO:0015074">
    <property type="term" value="P:DNA integration"/>
    <property type="evidence" value="ECO:0007669"/>
    <property type="project" value="InterPro"/>
</dbReference>
<dbReference type="SUPFAM" id="SSF53098">
    <property type="entry name" value="Ribonuclease H-like"/>
    <property type="match status" value="1"/>
</dbReference>
<dbReference type="GO" id="GO:0003950">
    <property type="term" value="F:NAD+ poly-ADP-ribosyltransferase activity"/>
    <property type="evidence" value="ECO:0007669"/>
    <property type="project" value="InterPro"/>
</dbReference>
<sequence>MPVTAAHGYPAHSGVSSVPNPGEAAEVYSDTAKQWIPATVLRSDGSVITLAYKRNGECVEKTLPWPCRTHLRFPRALRDAVPLAAPLVAPLVPRSRPVCKMGIKCKIREPQHLTTFAHPFDPDYQHCHAGFTEMASLRNLFTWVDTDGSGKISPKELQEALPLLERLHGDRLMLTKESWDLLDEDGNGAVNFFEFAQWAGPRLGLPLGIDDLFEPACGANACPCRSFRPLLDLAEDLCESKKEKKEKKEKRKDKKHKKEHWHVVATDRLADRLQTCQCGHKRMMHRLSRPACAVAPFPCHWKSRAGTDCAASCNEIVQLEAGHLPFLQQLVNSTYSNVWTRDRRRHHPDTPNVPSGFRVSRAYRFENGKSWQEFSIRRAELLADAKDNPIQRYEVLTGKVWAKYALHFGIEELAHSCNEWMLFHGTSPAAALAISRSDFRIDLAGGSTGTLYGRGTYLAESITKADEYAKAAGGEYAMLLVRALGGHVRYCDEVEPDAEDLTRSCIEGRLPKLSTAWRSFGDHKLSSQAAFLAVDGGHQVRAVADGKGISFPCSPMPGSRGSRAQLRVSGAEDNQVQRPPRLMKDGPSMACGFSFKSGFEKRVLQQIEKCNKFFIGAACTFSFCHCCQCRTDTGSGALPEIFRESGNAEWKVCKGLGVSLIACDKQGAEYPHSGAITARVTEFDPIVLLITMGDKDKDFRCGWDGDISTFPDYVRRVRLIFEKTRRRRRKHLGPDLVAQLTGRAWVITQEIDHTKLTQDDGARYLVDFLEEKLARVPVPDAGVRAEELLVRLRRPPGMTMATWCATARESYRKLQRALKRARPASQAPTSPGRESSMVPSPSTLRRDVQSLGTPTPGSSATSPSRRSRRASAGTVPEPEQMPTPERQAQAASAEPHGDGAEDEEEVEEFGEDPITGETSFQRGVAKGMGKRFESPSKSRSGKRKAAEDSSSSSDGGTAWHMKQWSEMDSGLPEVLPTELLGWLMLRRCNLTAQQRLNILSTTGNSLKAEDIENALRGAEDELRVQEDAKGKGKGGRSINRPNFWIEEGGEWGLLAADEAEFLEGSLDDVHWVGKDIAAIYGATSTSPPSTTSSHPMPAEPKWTSVSNGYWFQDEWGQFTFWSQHQDGEYYTMDDDGVYWTWPEFMEEAAWWSASPEQQKEINDAFAAYDQKIRSFMESRELLRNKGASRGYYKGGKPFGKGKGKGLGKGKSKPSSSAGQTFFQNQPSDVLASVGQPGYTGCFVCGSKSHDFRSCPQRGGKGKPSTAKGGIYMVTDVEETAAVALPSSSTRPSSIEDAWAAHVANPDLRGHAVLDTGATETVTSLAALEAIHRRRTELLGHTDHVEVVPGPGKVFRFGNGQTQQSESFVYLKQQVGNHEIKLGAYTIDASGVPLLLGIRTLERLGAILDTKQGFLVMKTVDPTLVVPLKRSPTGHLLLDLCSNWLDGGAKILFQTEISPMSVEEEAFNVVSFDGVWNDFEKVKGNEVESFQQSSSSPTAPHSCADIDIVAHTFTYNNRAAFDDVFVVFDDSSLMQVHEETVQFQNMNMTTSSTTSHMSRSSSSSGARTSMLLPPHHSADQDQAMSLRILALLASTSLLAVHGAADGQDRCDPESGCETGYKAESQGELGHQVRCLSHHGTGCERPPLPGSSMLRQPCDGQTRPRVTIGQQCPRLVGSMREVPTEAVIHSGLRSPCAPSQSRTITFGHGQHGVQGRSQQCWLQRQDEGPQHCLGCSGSVSREEAGDGACPESRLDETAEGRKPNDQFDRGNGVGSSSSDANCPVLRGDGNNTWKKSSETRGDSRTVGVRRPLHTVLERGGWNAADIDSMNELNYEAKVDPKFHVQDFDNQAFFKKDDMDDYDFNMDVEEAWMTNATFDQMEPSEKRMLNDALHCPYEDLEECFGNLIAQSDQHRQLDLMELCCEKDSLLSTYMEKGGGTAFRAGLFNGFDLMTEHGTQLAIAAVRRLKPKLLWASFPCGPTSPIQALNELTEEGKRKSRERVRRSRKLVRNGIRVLEAQVLEGGQIVQEWPRFNKAWKFPEILEFWQALGVREPWEDVLLDGCCYGLQVPEGFLKKPWCLRCSKVGVFTSMARQCPGGHQHVPTMGGNRTKHSALYTPRLCQTVCHAYLQDQRAGAAFGALEMEVDREGLKQMTDQELQHLSQSVLKLHRLCGHPGNRALMKTLAARGADGRTLAVAEKLNCMECLEGQMTKPSTKVALEKEEVIWRTLQMDTFYFKYGDQVHHFLLMLDEASGFSVVKQFSVHSDEDHQNITTAETLEILQQCWFQYFGMPHRIRCDLEGAFRGDLLEIFCKERGIELTLCPAEHHESIGEVERSVGELKKKMTAYLRNEADSSPSEAAAEMCGAHNRIARIGGYAPNQWAFGRDVDERDNLALASAQSDPSSEMHRSLQRRLRAEGRYRELQAQAKISRALNAKVQKSTQFIPGDLVYYKRFKTPADTPAHALLDTPSMKVSRWFGPGRVLASETRVLDEGATRAPSNVVWIISQGRLKKTHSSQLRHASEREKLIAEATEAPTLPWTFTSLGRTLQKGEYEDLTKEPPRRGRPPGSLNKPKVTIFKPKRDATSSASASRPADSPEPTQPDMVDSDEELIPDDDGLPPEDQRDSGQDQPSAEVPGEERPEDLDVDRLLEDPRYMPMRTIADEELKRRRTEFANLRRSHEMADRPFHVMKQLGDPAAGPPAPNFWVMDDSENDIFGVIIDMPKDETEWKKVLKNPAKFAAKSVSKGAEVAWHKLNATQRAAMAEAKQLEVSQWVQQKVCERFKGVIPPSRLMRTRWVLVFKSVDDDETKVKCKARIVLLGFTDPDLGNLETAAPTLSRRSRQLCLSLSTVRRWKTYKADAKSAFLQGRQTQKHRDIFITPVAELAQSMGIPPGEGARMLKAAYGLVSAPREWFGEVDEVAANKCAMKRLKTDPCIWIKQDARSGRTIGYFASHVDDFLVAGEWENPEWIKTVELFKQAFVWSPWEEQSFAHCGVALEQNADFSFTFNHSNYVEQINQITINDKVDHISPEEMTQARAVLGSKDILHQINKLCRECHAQRFQSIAIKNLGIQRDEDIAFACWTDAAVGNRPDMSSTGGYMVAMVHSAFLNGQKGVANPISWKSGKLGRVAKSSLSAEIQALGDGEQELMYIRAEWAELTGYELNLRQPELATSKIPGAVIIDAKSVYDAFYKGEGASSAFSMKEKYAALDLMAITENLRKQNTPLLWVASDAQLADGLTKAAAAEALLHFLQRGQLWVVKYDPEFIAAKRKKAKGLSEKILDDFAEPPSDMTWQQLIQRLAEKERQQIEKCNKFLWVQRYAAESTRLFDIGVRLLRMDTIIRETANDPSTIGRAYSVTVSNAGLYGLGPKDGRYGQLRLQKIYFGISAAISGSLVSASCLTVNGDLLVTAVSAAPLVNRSHLETFSDSMIGSLTIAAMQKKPLSRKGTPLVENPLDPRGGLPWYYLLETPKGTLQCPEYEELKSYSMPAFDVDKYVGVWYELAFHDITQCNGCGCTQFNMTRHGNVIEDMFTVTCPWPWTKGVDGPWLPGYNVNGNRRMNMWTCNMTMYYKPQNPGVMLETGFGQEFDNMVLEIWSDPEITAQTGYEYTRSIQFQCLGSERDGITFTGINFLSRVPIVTETDTPDSSLLDAGKEMALRILLASEKQVSDDLDPPLRSGLAPPRPPPSVILSSLFDQGVRSKFHGEIKSFSEAKGYGFISCEKVWNLLRCDVHFSLSEVYDVDPQQISEKVRVGSKCTFWCNLDRSGRPQAKVVRITEVAERPPENKTLTETDQVKYEGRIKSFKEDTGYGFISCDETFKKFNRDVFLHHKQLANCKAKVGDLVRFKIFESKGQPKALGLELIEAADAPQSPQASDKAADAPHSPQTASDKAASTQDTASARLLDDEQDPADLWEQGWTRYRISESSDEYWWCREKTNEYFLESEPDEWSKFLDPNTAKEYWWHQSGRCFWV</sequence>
<evidence type="ECO:0000256" key="13">
    <source>
        <dbReference type="SAM" id="MobiDB-lite"/>
    </source>
</evidence>
<dbReference type="InterPro" id="IPR012674">
    <property type="entry name" value="Calycin"/>
</dbReference>
<feature type="compositionally biased region" description="Acidic residues" evidence="13">
    <location>
        <begin position="900"/>
        <end position="911"/>
    </location>
</feature>
<proteinExistence type="predicted"/>
<keyword evidence="6" id="KW-0106">Calcium</keyword>
<dbReference type="InterPro" id="IPR011129">
    <property type="entry name" value="CSD"/>
</dbReference>
<feature type="region of interest" description="Disordered" evidence="13">
    <location>
        <begin position="2549"/>
        <end position="2654"/>
    </location>
</feature>
<evidence type="ECO:0000256" key="9">
    <source>
        <dbReference type="ARBA" id="ARBA00032154"/>
    </source>
</evidence>
<comment type="caution">
    <text evidence="17">The sequence shown here is derived from an EMBL/GenBank/DDBJ whole genome shotgun (WGS) entry which is preliminary data.</text>
</comment>
<feature type="compositionally biased region" description="Low complexity" evidence="13">
    <location>
        <begin position="852"/>
        <end position="874"/>
    </location>
</feature>
<feature type="compositionally biased region" description="Basic and acidic residues" evidence="13">
    <location>
        <begin position="1750"/>
        <end position="1766"/>
    </location>
</feature>
<dbReference type="InterPro" id="IPR013103">
    <property type="entry name" value="RVT_2"/>
</dbReference>
<evidence type="ECO:0000259" key="16">
    <source>
        <dbReference type="PROSITE" id="PS51857"/>
    </source>
</evidence>
<dbReference type="InterPro" id="IPR002059">
    <property type="entry name" value="CSP_DNA-bd"/>
</dbReference>
<evidence type="ECO:0000256" key="5">
    <source>
        <dbReference type="ARBA" id="ARBA00022801"/>
    </source>
</evidence>
<evidence type="ECO:0000256" key="2">
    <source>
        <dbReference type="ARBA" id="ARBA00022695"/>
    </source>
</evidence>
<feature type="compositionally biased region" description="Polar residues" evidence="13">
    <location>
        <begin position="826"/>
        <end position="843"/>
    </location>
</feature>
<dbReference type="OrthoDB" id="448429at2759"/>
<feature type="compositionally biased region" description="Basic residues" evidence="13">
    <location>
        <begin position="1199"/>
        <end position="1211"/>
    </location>
</feature>
<dbReference type="GO" id="GO:0004190">
    <property type="term" value="F:aspartic-type endopeptidase activity"/>
    <property type="evidence" value="ECO:0007669"/>
    <property type="project" value="InterPro"/>
</dbReference>
<feature type="region of interest" description="Disordered" evidence="13">
    <location>
        <begin position="1739"/>
        <end position="1803"/>
    </location>
</feature>
<dbReference type="InterPro" id="IPR012317">
    <property type="entry name" value="Poly(ADP-ribose)pol_cat_dom"/>
</dbReference>
<dbReference type="EMBL" id="CAMXCT020001723">
    <property type="protein sequence ID" value="CAL1145889.1"/>
    <property type="molecule type" value="Genomic_DNA"/>
</dbReference>
<dbReference type="InterPro" id="IPR002048">
    <property type="entry name" value="EF_hand_dom"/>
</dbReference>
<dbReference type="Gene3D" id="2.40.128.20">
    <property type="match status" value="1"/>
</dbReference>
<dbReference type="Pfam" id="PF00644">
    <property type="entry name" value="PARP"/>
    <property type="match status" value="1"/>
</dbReference>
<dbReference type="InterPro" id="IPR012337">
    <property type="entry name" value="RNaseH-like_sf"/>
</dbReference>
<gene>
    <name evidence="17" type="ORF">C1SCF055_LOCUS19339</name>
</gene>
<feature type="compositionally biased region" description="Acidic residues" evidence="13">
    <location>
        <begin position="2603"/>
        <end position="2617"/>
    </location>
</feature>
<evidence type="ECO:0000256" key="11">
    <source>
        <dbReference type="ARBA" id="ARBA00057243"/>
    </source>
</evidence>
<dbReference type="PANTHER" id="PTHR37984:SF5">
    <property type="entry name" value="PROTEIN NYNRIN-LIKE"/>
    <property type="match status" value="1"/>
</dbReference>
<dbReference type="PROSITE" id="PS00018">
    <property type="entry name" value="EF_HAND_1"/>
    <property type="match status" value="2"/>
</dbReference>
<feature type="domain" description="EF-hand" evidence="14">
    <location>
        <begin position="170"/>
        <end position="205"/>
    </location>
</feature>
<dbReference type="PANTHER" id="PTHR37984">
    <property type="entry name" value="PROTEIN CBG26694"/>
    <property type="match status" value="1"/>
</dbReference>
<dbReference type="InterPro" id="IPR050951">
    <property type="entry name" value="Retrovirus_Pol_polyprotein"/>
</dbReference>
<dbReference type="SMART" id="SM00054">
    <property type="entry name" value="EFh"/>
    <property type="match status" value="2"/>
</dbReference>
<name>A0A9P1CIZ0_9DINO</name>
<dbReference type="GO" id="GO:0006508">
    <property type="term" value="P:proteolysis"/>
    <property type="evidence" value="ECO:0007669"/>
    <property type="project" value="InterPro"/>
</dbReference>
<feature type="region of interest" description="Disordered" evidence="13">
    <location>
        <begin position="3865"/>
        <end position="3903"/>
    </location>
</feature>
<keyword evidence="7" id="KW-0695">RNA-directed DNA polymerase</keyword>
<dbReference type="GO" id="GO:0003964">
    <property type="term" value="F:RNA-directed DNA polymerase activity"/>
    <property type="evidence" value="ECO:0007669"/>
    <property type="project" value="UniProtKB-KW"/>
</dbReference>
<dbReference type="InterPro" id="IPR021109">
    <property type="entry name" value="Peptidase_aspartic_dom_sf"/>
</dbReference>
<organism evidence="17">
    <name type="scientific">Cladocopium goreaui</name>
    <dbReference type="NCBI Taxonomy" id="2562237"/>
    <lineage>
        <taxon>Eukaryota</taxon>
        <taxon>Sar</taxon>
        <taxon>Alveolata</taxon>
        <taxon>Dinophyceae</taxon>
        <taxon>Suessiales</taxon>
        <taxon>Symbiodiniaceae</taxon>
        <taxon>Cladocopium</taxon>
    </lineage>
</organism>
<dbReference type="SUPFAM" id="SSF50814">
    <property type="entry name" value="Lipocalins"/>
    <property type="match status" value="1"/>
</dbReference>
<dbReference type="InterPro" id="IPR001969">
    <property type="entry name" value="Aspartic_peptidase_AS"/>
</dbReference>
<dbReference type="GO" id="GO:0005509">
    <property type="term" value="F:calcium ion binding"/>
    <property type="evidence" value="ECO:0007669"/>
    <property type="project" value="InterPro"/>
</dbReference>
<feature type="region of interest" description="Disordered" evidence="13">
    <location>
        <begin position="814"/>
        <end position="958"/>
    </location>
</feature>
<keyword evidence="19" id="KW-1185">Reference proteome</keyword>
<dbReference type="InterPro" id="IPR036397">
    <property type="entry name" value="RNaseH_sf"/>
</dbReference>
<keyword evidence="1" id="KW-0808">Transferase</keyword>
<feature type="domain" description="EF-hand" evidence="14">
    <location>
        <begin position="132"/>
        <end position="167"/>
    </location>
</feature>
<evidence type="ECO:0000313" key="18">
    <source>
        <dbReference type="EMBL" id="CAL4779826.1"/>
    </source>
</evidence>
<evidence type="ECO:0000256" key="7">
    <source>
        <dbReference type="ARBA" id="ARBA00022918"/>
    </source>
</evidence>
<dbReference type="Pfam" id="PF00313">
    <property type="entry name" value="CSD"/>
    <property type="match status" value="1"/>
</dbReference>
<evidence type="ECO:0000256" key="8">
    <source>
        <dbReference type="ARBA" id="ARBA00030524"/>
    </source>
</evidence>
<evidence type="ECO:0000256" key="10">
    <source>
        <dbReference type="ARBA" id="ARBA00033113"/>
    </source>
</evidence>
<dbReference type="Gene3D" id="3.90.228.10">
    <property type="match status" value="1"/>
</dbReference>
<dbReference type="SUPFAM" id="SSF56399">
    <property type="entry name" value="ADP-ribosylation"/>
    <property type="match status" value="1"/>
</dbReference>
<dbReference type="EMBL" id="CAMXCT010001723">
    <property type="protein sequence ID" value="CAI3992514.1"/>
    <property type="molecule type" value="Genomic_DNA"/>
</dbReference>
<dbReference type="PROSITE" id="PS50994">
    <property type="entry name" value="INTEGRASE"/>
    <property type="match status" value="1"/>
</dbReference>
<dbReference type="InterPro" id="IPR018247">
    <property type="entry name" value="EF_Hand_1_Ca_BS"/>
</dbReference>
<dbReference type="Gene3D" id="3.30.420.10">
    <property type="entry name" value="Ribonuclease H-like superfamily/Ribonuclease H"/>
    <property type="match status" value="1"/>
</dbReference>
<reference evidence="17" key="1">
    <citation type="submission" date="2022-10" db="EMBL/GenBank/DDBJ databases">
        <authorList>
            <person name="Chen Y."/>
            <person name="Dougan E. K."/>
            <person name="Chan C."/>
            <person name="Rhodes N."/>
            <person name="Thang M."/>
        </authorList>
    </citation>
    <scope>NUCLEOTIDE SEQUENCE</scope>
</reference>
<feature type="coiled-coil region" evidence="12">
    <location>
        <begin position="231"/>
        <end position="258"/>
    </location>
</feature>
<evidence type="ECO:0000256" key="4">
    <source>
        <dbReference type="ARBA" id="ARBA00022759"/>
    </source>
</evidence>
<keyword evidence="3" id="KW-0540">Nuclease</keyword>
<keyword evidence="12" id="KW-0175">Coiled coil</keyword>
<evidence type="ECO:0000259" key="14">
    <source>
        <dbReference type="PROSITE" id="PS50222"/>
    </source>
</evidence>
<dbReference type="SMART" id="SM00357">
    <property type="entry name" value="CSP"/>
    <property type="match status" value="2"/>
</dbReference>
<keyword evidence="5" id="KW-0378">Hydrolase</keyword>
<dbReference type="Gene3D" id="2.40.70.10">
    <property type="entry name" value="Acid Proteases"/>
    <property type="match status" value="1"/>
</dbReference>
<dbReference type="Gene3D" id="2.40.50.140">
    <property type="entry name" value="Nucleic acid-binding proteins"/>
    <property type="match status" value="2"/>
</dbReference>
<dbReference type="CDD" id="cd00051">
    <property type="entry name" value="EFh"/>
    <property type="match status" value="1"/>
</dbReference>
<dbReference type="SUPFAM" id="SSF50249">
    <property type="entry name" value="Nucleic acid-binding proteins"/>
    <property type="match status" value="1"/>
</dbReference>
<evidence type="ECO:0000313" key="17">
    <source>
        <dbReference type="EMBL" id="CAI3992514.1"/>
    </source>
</evidence>
<evidence type="ECO:0000256" key="6">
    <source>
        <dbReference type="ARBA" id="ARBA00022837"/>
    </source>
</evidence>
<dbReference type="GO" id="GO:0004519">
    <property type="term" value="F:endonuclease activity"/>
    <property type="evidence" value="ECO:0007669"/>
    <property type="project" value="UniProtKB-KW"/>
</dbReference>
<feature type="region of interest" description="Disordered" evidence="13">
    <location>
        <begin position="1"/>
        <end position="20"/>
    </location>
</feature>
<comment type="function">
    <text evidence="11">Capsid protein (CA) is the structural component of the virus-like particle (VLP), forming the shell that encapsulates the retrotransposons dimeric RNA genome. The particles are assembled from trimer-clustered units and there are holes in the capsid shells that allow for the diffusion of macromolecules. CA also has nucleocapsid-like chaperone activity, promoting primer tRNA(i)-Met annealing to the multipartite primer-binding site (PBS), dimerization of Ty1 RNA and initiation of reverse transcription.</text>
</comment>
<feature type="compositionally biased region" description="Low complexity" evidence="13">
    <location>
        <begin position="2583"/>
        <end position="2592"/>
    </location>
</feature>
<protein>
    <recommendedName>
        <fullName evidence="8">Gag-Pol-p199</fullName>
    </recommendedName>
    <alternativeName>
        <fullName evidence="9">TY1A-TY1B</fullName>
    </alternativeName>
    <alternativeName>
        <fullName evidence="10">p190</fullName>
    </alternativeName>
</protein>
<dbReference type="InterPro" id="IPR001584">
    <property type="entry name" value="Integrase_cat-core"/>
</dbReference>
<evidence type="ECO:0000259" key="15">
    <source>
        <dbReference type="PROSITE" id="PS50994"/>
    </source>
</evidence>
<reference evidence="18 19" key="2">
    <citation type="submission" date="2024-05" db="EMBL/GenBank/DDBJ databases">
        <authorList>
            <person name="Chen Y."/>
            <person name="Shah S."/>
            <person name="Dougan E. K."/>
            <person name="Thang M."/>
            <person name="Chan C."/>
        </authorList>
    </citation>
    <scope>NUCLEOTIDE SEQUENCE [LARGE SCALE GENOMIC DNA]</scope>
</reference>
<keyword evidence="2" id="KW-0548">Nucleotidyltransferase</keyword>
<dbReference type="GO" id="GO:0003676">
    <property type="term" value="F:nucleic acid binding"/>
    <property type="evidence" value="ECO:0007669"/>
    <property type="project" value="InterPro"/>
</dbReference>
<accession>A0A9P1CIZ0</accession>
<evidence type="ECO:0000256" key="1">
    <source>
        <dbReference type="ARBA" id="ARBA00022679"/>
    </source>
</evidence>
<dbReference type="InterPro" id="IPR012340">
    <property type="entry name" value="NA-bd_OB-fold"/>
</dbReference>
<evidence type="ECO:0000256" key="12">
    <source>
        <dbReference type="SAM" id="Coils"/>
    </source>
</evidence>
<feature type="domain" description="CSD" evidence="16">
    <location>
        <begin position="3793"/>
        <end position="3859"/>
    </location>
</feature>
<feature type="compositionally biased region" description="Basic and acidic residues" evidence="13">
    <location>
        <begin position="2549"/>
        <end position="2560"/>
    </location>
</feature>
<dbReference type="PROSITE" id="PS51857">
    <property type="entry name" value="CSD_2"/>
    <property type="match status" value="1"/>
</dbReference>
<keyword evidence="4" id="KW-0255">Endonuclease</keyword>
<dbReference type="SUPFAM" id="SSF47473">
    <property type="entry name" value="EF-hand"/>
    <property type="match status" value="1"/>
</dbReference>
<dbReference type="PROSITE" id="PS00141">
    <property type="entry name" value="ASP_PROTEASE"/>
    <property type="match status" value="1"/>
</dbReference>
<dbReference type="EMBL" id="CAMXCT030001723">
    <property type="protein sequence ID" value="CAL4779826.1"/>
    <property type="molecule type" value="Genomic_DNA"/>
</dbReference>
<feature type="region of interest" description="Disordered" evidence="13">
    <location>
        <begin position="1193"/>
        <end position="1222"/>
    </location>
</feature>
<dbReference type="Proteomes" id="UP001152797">
    <property type="component" value="Unassembled WGS sequence"/>
</dbReference>